<feature type="domain" description="DYW" evidence="3">
    <location>
        <begin position="560"/>
        <end position="652"/>
    </location>
</feature>
<evidence type="ECO:0000256" key="2">
    <source>
        <dbReference type="PROSITE-ProRule" id="PRU00708"/>
    </source>
</evidence>
<dbReference type="Pfam" id="PF20431">
    <property type="entry name" value="E_motif"/>
    <property type="match status" value="1"/>
</dbReference>
<dbReference type="HOGENOM" id="CLU_002706_37_8_1"/>
<dbReference type="InterPro" id="IPR046849">
    <property type="entry name" value="E2_motif"/>
</dbReference>
<dbReference type="Gene3D" id="1.25.40.10">
    <property type="entry name" value="Tetratricopeptide repeat domain"/>
    <property type="match status" value="5"/>
</dbReference>
<dbReference type="NCBIfam" id="TIGR00756">
    <property type="entry name" value="PPR"/>
    <property type="match status" value="5"/>
</dbReference>
<dbReference type="GO" id="GO:0003723">
    <property type="term" value="F:RNA binding"/>
    <property type="evidence" value="ECO:0007669"/>
    <property type="project" value="InterPro"/>
</dbReference>
<dbReference type="InterPro" id="IPR046960">
    <property type="entry name" value="PPR_At4g14850-like_plant"/>
</dbReference>
<evidence type="ECO:0000256" key="1">
    <source>
        <dbReference type="ARBA" id="ARBA00022737"/>
    </source>
</evidence>
<dbReference type="Pfam" id="PF20430">
    <property type="entry name" value="Eplus_motif"/>
    <property type="match status" value="1"/>
</dbReference>
<dbReference type="GO" id="GO:0009451">
    <property type="term" value="P:RNA modification"/>
    <property type="evidence" value="ECO:0007669"/>
    <property type="project" value="InterPro"/>
</dbReference>
<dbReference type="SUPFAM" id="SSF48452">
    <property type="entry name" value="TPR-like"/>
    <property type="match status" value="2"/>
</dbReference>
<evidence type="ECO:0000313" key="5">
    <source>
        <dbReference type="Proteomes" id="UP000001514"/>
    </source>
</evidence>
<dbReference type="KEGG" id="smo:SELMODRAFT_107192"/>
<keyword evidence="5" id="KW-1185">Reference proteome</keyword>
<feature type="repeat" description="PPR" evidence="2">
    <location>
        <begin position="146"/>
        <end position="180"/>
    </location>
</feature>
<dbReference type="InterPro" id="IPR032867">
    <property type="entry name" value="DYW_dom"/>
</dbReference>
<accession>D8S1W0</accession>
<feature type="repeat" description="PPR" evidence="2">
    <location>
        <begin position="115"/>
        <end position="145"/>
    </location>
</feature>
<dbReference type="Gramene" id="EFJ21522">
    <property type="protein sequence ID" value="EFJ21522"/>
    <property type="gene ID" value="SELMODRAFT_107192"/>
</dbReference>
<dbReference type="Proteomes" id="UP000001514">
    <property type="component" value="Unassembled WGS sequence"/>
</dbReference>
<feature type="repeat" description="PPR" evidence="2">
    <location>
        <begin position="482"/>
        <end position="516"/>
    </location>
</feature>
<dbReference type="PROSITE" id="PS51375">
    <property type="entry name" value="PPR"/>
    <property type="match status" value="6"/>
</dbReference>
<dbReference type="FunFam" id="1.25.40.10:FF:000366">
    <property type="entry name" value="Pentatricopeptide (PPR) repeat-containing protein"/>
    <property type="match status" value="1"/>
</dbReference>
<proteinExistence type="predicted"/>
<dbReference type="PANTHER" id="PTHR47926">
    <property type="entry name" value="PENTATRICOPEPTIDE REPEAT-CONTAINING PROTEIN"/>
    <property type="match status" value="1"/>
</dbReference>
<keyword evidence="1" id="KW-0677">Repeat</keyword>
<gene>
    <name evidence="4" type="ORF">SELMODRAFT_107192</name>
</gene>
<dbReference type="InterPro" id="IPR002885">
    <property type="entry name" value="PPR_rpt"/>
</dbReference>
<name>D8S1W0_SELML</name>
<feature type="repeat" description="PPR" evidence="2">
    <location>
        <begin position="345"/>
        <end position="379"/>
    </location>
</feature>
<dbReference type="Pfam" id="PF01535">
    <property type="entry name" value="PPR"/>
    <property type="match status" value="10"/>
</dbReference>
<dbReference type="AlphaFoldDB" id="D8S1W0"/>
<reference evidence="4 5" key="1">
    <citation type="journal article" date="2011" name="Science">
        <title>The Selaginella genome identifies genetic changes associated with the evolution of vascular plants.</title>
        <authorList>
            <person name="Banks J.A."/>
            <person name="Nishiyama T."/>
            <person name="Hasebe M."/>
            <person name="Bowman J.L."/>
            <person name="Gribskov M."/>
            <person name="dePamphilis C."/>
            <person name="Albert V.A."/>
            <person name="Aono N."/>
            <person name="Aoyama T."/>
            <person name="Ambrose B.A."/>
            <person name="Ashton N.W."/>
            <person name="Axtell M.J."/>
            <person name="Barker E."/>
            <person name="Barker M.S."/>
            <person name="Bennetzen J.L."/>
            <person name="Bonawitz N.D."/>
            <person name="Chapple C."/>
            <person name="Cheng C."/>
            <person name="Correa L.G."/>
            <person name="Dacre M."/>
            <person name="DeBarry J."/>
            <person name="Dreyer I."/>
            <person name="Elias M."/>
            <person name="Engstrom E.M."/>
            <person name="Estelle M."/>
            <person name="Feng L."/>
            <person name="Finet C."/>
            <person name="Floyd S.K."/>
            <person name="Frommer W.B."/>
            <person name="Fujita T."/>
            <person name="Gramzow L."/>
            <person name="Gutensohn M."/>
            <person name="Harholt J."/>
            <person name="Hattori M."/>
            <person name="Heyl A."/>
            <person name="Hirai T."/>
            <person name="Hiwatashi Y."/>
            <person name="Ishikawa M."/>
            <person name="Iwata M."/>
            <person name="Karol K.G."/>
            <person name="Koehler B."/>
            <person name="Kolukisaoglu U."/>
            <person name="Kubo M."/>
            <person name="Kurata T."/>
            <person name="Lalonde S."/>
            <person name="Li K."/>
            <person name="Li Y."/>
            <person name="Litt A."/>
            <person name="Lyons E."/>
            <person name="Manning G."/>
            <person name="Maruyama T."/>
            <person name="Michael T.P."/>
            <person name="Mikami K."/>
            <person name="Miyazaki S."/>
            <person name="Morinaga S."/>
            <person name="Murata T."/>
            <person name="Mueller-Roeber B."/>
            <person name="Nelson D.R."/>
            <person name="Obara M."/>
            <person name="Oguri Y."/>
            <person name="Olmstead R.G."/>
            <person name="Onodera N."/>
            <person name="Petersen B.L."/>
            <person name="Pils B."/>
            <person name="Prigge M."/>
            <person name="Rensing S.A."/>
            <person name="Riano-Pachon D.M."/>
            <person name="Roberts A.W."/>
            <person name="Sato Y."/>
            <person name="Scheller H.V."/>
            <person name="Schulz B."/>
            <person name="Schulz C."/>
            <person name="Shakirov E.V."/>
            <person name="Shibagaki N."/>
            <person name="Shinohara N."/>
            <person name="Shippen D.E."/>
            <person name="Soerensen I."/>
            <person name="Sotooka R."/>
            <person name="Sugimoto N."/>
            <person name="Sugita M."/>
            <person name="Sumikawa N."/>
            <person name="Tanurdzic M."/>
            <person name="Theissen G."/>
            <person name="Ulvskov P."/>
            <person name="Wakazuki S."/>
            <person name="Weng J.K."/>
            <person name="Willats W.W."/>
            <person name="Wipf D."/>
            <person name="Wolf P.G."/>
            <person name="Yang L."/>
            <person name="Zimmer A.D."/>
            <person name="Zhu Q."/>
            <person name="Mitros T."/>
            <person name="Hellsten U."/>
            <person name="Loque D."/>
            <person name="Otillar R."/>
            <person name="Salamov A."/>
            <person name="Schmutz J."/>
            <person name="Shapiro H."/>
            <person name="Lindquist E."/>
            <person name="Lucas S."/>
            <person name="Rokhsar D."/>
            <person name="Grigoriev I.V."/>
        </authorList>
    </citation>
    <scope>NUCLEOTIDE SEQUENCE [LARGE SCALE GENOMIC DNA]</scope>
</reference>
<dbReference type="FunCoup" id="D8S1W0">
    <property type="interactions" value="845"/>
</dbReference>
<dbReference type="eggNOG" id="KOG4197">
    <property type="taxonomic scope" value="Eukaryota"/>
</dbReference>
<dbReference type="Pfam" id="PF14432">
    <property type="entry name" value="DYW_deaminase"/>
    <property type="match status" value="1"/>
</dbReference>
<dbReference type="PANTHER" id="PTHR47926:SF533">
    <property type="entry name" value="DYW DOMAIN-CONTAINING PROTEIN"/>
    <property type="match status" value="1"/>
</dbReference>
<evidence type="ECO:0000313" key="4">
    <source>
        <dbReference type="EMBL" id="EFJ21522.1"/>
    </source>
</evidence>
<dbReference type="InterPro" id="IPR011990">
    <property type="entry name" value="TPR-like_helical_dom_sf"/>
</dbReference>
<dbReference type="InParanoid" id="D8S1W0"/>
<dbReference type="InterPro" id="IPR046848">
    <property type="entry name" value="E_motif"/>
</dbReference>
<sequence>MFGRLGCVERARQIFDAIADRDSFSWGIMLSIYARSGDLSNAKGVFDRMPRWSLGSWTALLSAFALSGHHEEAKTLFDTMQERDLIAWTIMLTVLATFSNIEDAKYHFDQMPERDLVAWTAMLAANAERGQMENARETFDQMPERNLFSWTSLLSAYGRSGDVKAAGRVFDSMPEWNLVAWTAMLTGYSLSGDVVRAKRAFDSMPERDLIAWTAMLSAYAFNGHLRYTREIFQRMPERDLISWATMVAALVENDLLEESKELFDRMPRHCALSKGMTPNRVTFITLLDACSFLGALAEGRKIHAAVAERGFDTDLVVSNALVNFYGRCGALGDAKIVFDGMRRRDVISWSSMISAFAQRGRVDEAMELYHRMLSEGTLPDDIIFISVLFACSNSGVVEASGDFFRSIVGDTQVEPTLEHYACMVDVLGRAGKLRDAEDLLRLMPFHPGPLLYMTMLSACKLYTDVERGEAAAEVVFELDPENSSPYITLANIYSAAKRPKDAARIRKLMEERGIKKKPGCSWIEVLDRVHEFIAGDKMHPQRDEIYAEIQRLGRQMKEAGYFQDTKVVLQDVEEDEKENLLWYHSEKLAIAFGLISTPPGAPLRIVKNLRVCSDCHAATKVISKVTGREILVRDTNRFHHFQNGMCSCNDYW</sequence>
<protein>
    <recommendedName>
        <fullName evidence="3">DYW domain-containing protein</fullName>
    </recommendedName>
</protein>
<feature type="repeat" description="PPR" evidence="2">
    <location>
        <begin position="22"/>
        <end position="56"/>
    </location>
</feature>
<feature type="repeat" description="PPR" evidence="2">
    <location>
        <begin position="208"/>
        <end position="242"/>
    </location>
</feature>
<organism evidence="5">
    <name type="scientific">Selaginella moellendorffii</name>
    <name type="common">Spikemoss</name>
    <dbReference type="NCBI Taxonomy" id="88036"/>
    <lineage>
        <taxon>Eukaryota</taxon>
        <taxon>Viridiplantae</taxon>
        <taxon>Streptophyta</taxon>
        <taxon>Embryophyta</taxon>
        <taxon>Tracheophyta</taxon>
        <taxon>Lycopodiopsida</taxon>
        <taxon>Selaginellales</taxon>
        <taxon>Selaginellaceae</taxon>
        <taxon>Selaginella</taxon>
    </lineage>
</organism>
<dbReference type="FunFam" id="1.25.40.10:FF:000344">
    <property type="entry name" value="Pentatricopeptide repeat-containing protein"/>
    <property type="match status" value="1"/>
</dbReference>
<dbReference type="EMBL" id="GL377599">
    <property type="protein sequence ID" value="EFJ21522.1"/>
    <property type="molecule type" value="Genomic_DNA"/>
</dbReference>
<dbReference type="GO" id="GO:0008270">
    <property type="term" value="F:zinc ion binding"/>
    <property type="evidence" value="ECO:0007669"/>
    <property type="project" value="InterPro"/>
</dbReference>
<evidence type="ECO:0000259" key="3">
    <source>
        <dbReference type="Pfam" id="PF14432"/>
    </source>
</evidence>